<comment type="caution">
    <text evidence="2">The sequence shown here is derived from an EMBL/GenBank/DDBJ whole genome shotgun (WGS) entry which is preliminary data.</text>
</comment>
<dbReference type="EMBL" id="BMML01000004">
    <property type="protein sequence ID" value="GGN01478.1"/>
    <property type="molecule type" value="Genomic_DNA"/>
</dbReference>
<sequence>MPIPAAAVRNALTCPDRSTPTPGPSADTVPRRDWNHRVTPDTLTESQTPPLRAPATDTPHFPPPAGTDSAALRLRGCAGGVRLRGSPAVPLRGCALSCSTAAAGWQDYRRTAGLPPDGGAAARRRDYRRTAGLPPDGTATAGWQDYCPAARLPPDDRTTAGRHGYRRTAELPPDDRTAARRHGYRPTAGLPPGGGAVAGVWERGGGWGASGAVGLVRGSV</sequence>
<proteinExistence type="predicted"/>
<dbReference type="Proteomes" id="UP000653411">
    <property type="component" value="Unassembled WGS sequence"/>
</dbReference>
<reference evidence="2" key="2">
    <citation type="submission" date="2020-09" db="EMBL/GenBank/DDBJ databases">
        <authorList>
            <person name="Sun Q."/>
            <person name="Zhou Y."/>
        </authorList>
    </citation>
    <scope>NUCLEOTIDE SEQUENCE</scope>
    <source>
        <strain evidence="2">CGMCC 4.7110</strain>
    </source>
</reference>
<accession>A0A918CQT3</accession>
<gene>
    <name evidence="2" type="ORF">GCM10011578_023550</name>
</gene>
<keyword evidence="3" id="KW-1185">Reference proteome</keyword>
<feature type="compositionally biased region" description="Basic and acidic residues" evidence="1">
    <location>
        <begin position="167"/>
        <end position="178"/>
    </location>
</feature>
<reference evidence="2" key="1">
    <citation type="journal article" date="2014" name="Int. J. Syst. Evol. Microbiol.">
        <title>Complete genome sequence of Corynebacterium casei LMG S-19264T (=DSM 44701T), isolated from a smear-ripened cheese.</title>
        <authorList>
            <consortium name="US DOE Joint Genome Institute (JGI-PGF)"/>
            <person name="Walter F."/>
            <person name="Albersmeier A."/>
            <person name="Kalinowski J."/>
            <person name="Ruckert C."/>
        </authorList>
    </citation>
    <scope>NUCLEOTIDE SEQUENCE</scope>
    <source>
        <strain evidence="2">CGMCC 4.7110</strain>
    </source>
</reference>
<feature type="region of interest" description="Disordered" evidence="1">
    <location>
        <begin position="115"/>
        <end position="197"/>
    </location>
</feature>
<name>A0A918CQT3_9ACTN</name>
<dbReference type="AlphaFoldDB" id="A0A918CQT3"/>
<organism evidence="2 3">
    <name type="scientific">Streptomyces fuscichromogenes</name>
    <dbReference type="NCBI Taxonomy" id="1324013"/>
    <lineage>
        <taxon>Bacteria</taxon>
        <taxon>Bacillati</taxon>
        <taxon>Actinomycetota</taxon>
        <taxon>Actinomycetes</taxon>
        <taxon>Kitasatosporales</taxon>
        <taxon>Streptomycetaceae</taxon>
        <taxon>Streptomyces</taxon>
    </lineage>
</organism>
<evidence type="ECO:0000256" key="1">
    <source>
        <dbReference type="SAM" id="MobiDB-lite"/>
    </source>
</evidence>
<evidence type="ECO:0000313" key="2">
    <source>
        <dbReference type="EMBL" id="GGN01478.1"/>
    </source>
</evidence>
<feature type="compositionally biased region" description="Basic and acidic residues" evidence="1">
    <location>
        <begin position="29"/>
        <end position="39"/>
    </location>
</feature>
<protein>
    <submittedName>
        <fullName evidence="2">Uncharacterized protein</fullName>
    </submittedName>
</protein>
<feature type="region of interest" description="Disordered" evidence="1">
    <location>
        <begin position="1"/>
        <end position="62"/>
    </location>
</feature>
<evidence type="ECO:0000313" key="3">
    <source>
        <dbReference type="Proteomes" id="UP000653411"/>
    </source>
</evidence>